<evidence type="ECO:0000256" key="5">
    <source>
        <dbReference type="SAM" id="Phobius"/>
    </source>
</evidence>
<proteinExistence type="predicted"/>
<protein>
    <recommendedName>
        <fullName evidence="8">MAPEG family protein</fullName>
    </recommendedName>
</protein>
<dbReference type="AlphaFoldDB" id="A0A0D1M349"/>
<feature type="transmembrane region" description="Helical" evidence="5">
    <location>
        <begin position="128"/>
        <end position="146"/>
    </location>
</feature>
<evidence type="ECO:0008006" key="8">
    <source>
        <dbReference type="Google" id="ProtNLM"/>
    </source>
</evidence>
<evidence type="ECO:0000256" key="1">
    <source>
        <dbReference type="ARBA" id="ARBA00004370"/>
    </source>
</evidence>
<sequence length="181" mass="18550">MSETPADPATRAPATPLARAQAGVTRAMGIAIVVTVALALIGYAHGDAMMLEARGWTLGVALLTLGLWVAAAIGDVARRRFASASAIDGGDGVDPRVDVANAILRNTAEQALLAAIAYGALTLLDDHARVAVALFAACFSAGRLLFWSGYRDGAAARALGFGLTFYPSVAALLMAALALLR</sequence>
<dbReference type="Pfam" id="PF01124">
    <property type="entry name" value="MAPEG"/>
    <property type="match status" value="1"/>
</dbReference>
<comment type="caution">
    <text evidence="6">The sequence shown here is derived from an EMBL/GenBank/DDBJ whole genome shotgun (WGS) entry which is preliminary data.</text>
</comment>
<dbReference type="InterPro" id="IPR023352">
    <property type="entry name" value="MAPEG-like_dom_sf"/>
</dbReference>
<evidence type="ECO:0000256" key="3">
    <source>
        <dbReference type="ARBA" id="ARBA00022989"/>
    </source>
</evidence>
<dbReference type="Gene3D" id="1.20.120.550">
    <property type="entry name" value="Membrane associated eicosanoid/glutathione metabolism-like domain"/>
    <property type="match status" value="1"/>
</dbReference>
<evidence type="ECO:0000256" key="2">
    <source>
        <dbReference type="ARBA" id="ARBA00022692"/>
    </source>
</evidence>
<keyword evidence="2 5" id="KW-0812">Transmembrane</keyword>
<dbReference type="SUPFAM" id="SSF161084">
    <property type="entry name" value="MAPEG domain-like"/>
    <property type="match status" value="1"/>
</dbReference>
<name>A0A0D1M349_9SPHN</name>
<comment type="subcellular location">
    <subcellularLocation>
        <location evidence="1">Membrane</location>
    </subcellularLocation>
</comment>
<evidence type="ECO:0000256" key="4">
    <source>
        <dbReference type="ARBA" id="ARBA00023136"/>
    </source>
</evidence>
<evidence type="ECO:0000313" key="7">
    <source>
        <dbReference type="Proteomes" id="UP000033203"/>
    </source>
</evidence>
<dbReference type="EMBL" id="JXTP01000077">
    <property type="protein sequence ID" value="KIU26400.1"/>
    <property type="molecule type" value="Genomic_DNA"/>
</dbReference>
<dbReference type="PATRIC" id="fig|1549858.7.peg.692"/>
<accession>A0A0D1M349</accession>
<feature type="transmembrane region" description="Helical" evidence="5">
    <location>
        <begin position="55"/>
        <end position="73"/>
    </location>
</feature>
<keyword evidence="4 5" id="KW-0472">Membrane</keyword>
<feature type="transmembrane region" description="Helical" evidence="5">
    <location>
        <begin position="20"/>
        <end position="43"/>
    </location>
</feature>
<feature type="transmembrane region" description="Helical" evidence="5">
    <location>
        <begin position="158"/>
        <end position="180"/>
    </location>
</feature>
<dbReference type="Proteomes" id="UP000033203">
    <property type="component" value="Unassembled WGS sequence"/>
</dbReference>
<dbReference type="InterPro" id="IPR001129">
    <property type="entry name" value="Membr-assoc_MAPEG"/>
</dbReference>
<keyword evidence="3 5" id="KW-1133">Transmembrane helix</keyword>
<evidence type="ECO:0000313" key="6">
    <source>
        <dbReference type="EMBL" id="KIU26400.1"/>
    </source>
</evidence>
<organism evidence="6 7">
    <name type="scientific">Sphingomonas melonis</name>
    <dbReference type="NCBI Taxonomy" id="152682"/>
    <lineage>
        <taxon>Bacteria</taxon>
        <taxon>Pseudomonadati</taxon>
        <taxon>Pseudomonadota</taxon>
        <taxon>Alphaproteobacteria</taxon>
        <taxon>Sphingomonadales</taxon>
        <taxon>Sphingomonadaceae</taxon>
        <taxon>Sphingomonas</taxon>
    </lineage>
</organism>
<dbReference type="GO" id="GO:0016020">
    <property type="term" value="C:membrane"/>
    <property type="evidence" value="ECO:0007669"/>
    <property type="project" value="UniProtKB-SubCell"/>
</dbReference>
<gene>
    <name evidence="6" type="ORF">SR41_14640</name>
</gene>
<reference evidence="6 7" key="1">
    <citation type="submission" date="2015-01" db="EMBL/GenBank/DDBJ databases">
        <title>Genome of Sphingomonas taxi strain 30a.</title>
        <authorList>
            <person name="Eevers N."/>
            <person name="Van Hamme J."/>
            <person name="Bottos E."/>
            <person name="Weyens N."/>
            <person name="Vangronsveld J."/>
        </authorList>
    </citation>
    <scope>NUCLEOTIDE SEQUENCE [LARGE SCALE GENOMIC DNA]</scope>
    <source>
        <strain evidence="6 7">30a</strain>
    </source>
</reference>